<dbReference type="Proteomes" id="UP000492821">
    <property type="component" value="Unassembled WGS sequence"/>
</dbReference>
<protein>
    <submittedName>
        <fullName evidence="2">Secreted protein</fullName>
    </submittedName>
</protein>
<proteinExistence type="predicted"/>
<keyword evidence="1" id="KW-1185">Reference proteome</keyword>
<dbReference type="WBParaSite" id="Pan_g16182.t1">
    <property type="protein sequence ID" value="Pan_g16182.t1"/>
    <property type="gene ID" value="Pan_g16182"/>
</dbReference>
<evidence type="ECO:0000313" key="2">
    <source>
        <dbReference type="WBParaSite" id="Pan_g16182.t1"/>
    </source>
</evidence>
<organism evidence="1 2">
    <name type="scientific">Panagrellus redivivus</name>
    <name type="common">Microworm</name>
    <dbReference type="NCBI Taxonomy" id="6233"/>
    <lineage>
        <taxon>Eukaryota</taxon>
        <taxon>Metazoa</taxon>
        <taxon>Ecdysozoa</taxon>
        <taxon>Nematoda</taxon>
        <taxon>Chromadorea</taxon>
        <taxon>Rhabditida</taxon>
        <taxon>Tylenchina</taxon>
        <taxon>Panagrolaimomorpha</taxon>
        <taxon>Panagrolaimoidea</taxon>
        <taxon>Panagrolaimidae</taxon>
        <taxon>Panagrellus</taxon>
    </lineage>
</organism>
<dbReference type="AlphaFoldDB" id="A0A7E4V3Q2"/>
<reference evidence="1" key="1">
    <citation type="journal article" date="2013" name="Genetics">
        <title>The draft genome and transcriptome of Panagrellus redivivus are shaped by the harsh demands of a free-living lifestyle.</title>
        <authorList>
            <person name="Srinivasan J."/>
            <person name="Dillman A.R."/>
            <person name="Macchietto M.G."/>
            <person name="Heikkinen L."/>
            <person name="Lakso M."/>
            <person name="Fracchia K.M."/>
            <person name="Antoshechkin I."/>
            <person name="Mortazavi A."/>
            <person name="Wong G."/>
            <person name="Sternberg P.W."/>
        </authorList>
    </citation>
    <scope>NUCLEOTIDE SEQUENCE [LARGE SCALE GENOMIC DNA]</scope>
    <source>
        <strain evidence="1">MT8872</strain>
    </source>
</reference>
<reference evidence="2" key="2">
    <citation type="submission" date="2020-10" db="UniProtKB">
        <authorList>
            <consortium name="WormBaseParasite"/>
        </authorList>
    </citation>
    <scope>IDENTIFICATION</scope>
</reference>
<name>A0A7E4V3Q2_PANRE</name>
<sequence length="76" mass="8340">MSSTISTTSLAMSALTSTIFVKANRVYSVCGRGKFLCLPRQMAMCISEDTDKKPKSTTIEEEWQSAVLNPASHVPR</sequence>
<evidence type="ECO:0000313" key="1">
    <source>
        <dbReference type="Proteomes" id="UP000492821"/>
    </source>
</evidence>
<accession>A0A7E4V3Q2</accession>